<dbReference type="Proteomes" id="UP001201812">
    <property type="component" value="Unassembled WGS sequence"/>
</dbReference>
<feature type="transmembrane region" description="Helical" evidence="1">
    <location>
        <begin position="126"/>
        <end position="148"/>
    </location>
</feature>
<dbReference type="Gene3D" id="1.20.1070.10">
    <property type="entry name" value="Rhodopsin 7-helix transmembrane proteins"/>
    <property type="match status" value="1"/>
</dbReference>
<feature type="transmembrane region" description="Helical" evidence="1">
    <location>
        <begin position="12"/>
        <end position="29"/>
    </location>
</feature>
<gene>
    <name evidence="2" type="ORF">DdX_17257</name>
</gene>
<protein>
    <recommendedName>
        <fullName evidence="4">G-protein coupled receptors family 1 profile domain-containing protein</fullName>
    </recommendedName>
</protein>
<evidence type="ECO:0008006" key="4">
    <source>
        <dbReference type="Google" id="ProtNLM"/>
    </source>
</evidence>
<dbReference type="AlphaFoldDB" id="A0AAD4MN48"/>
<comment type="caution">
    <text evidence="2">The sequence shown here is derived from an EMBL/GenBank/DDBJ whole genome shotgun (WGS) entry which is preliminary data.</text>
</comment>
<feature type="transmembrane region" description="Helical" evidence="1">
    <location>
        <begin position="36"/>
        <end position="58"/>
    </location>
</feature>
<evidence type="ECO:0000313" key="3">
    <source>
        <dbReference type="Proteomes" id="UP001201812"/>
    </source>
</evidence>
<name>A0AAD4MN48_9BILA</name>
<sequence length="217" mass="24670">MSLMVSGMSPCTPIIILFLTIERIIYITWPLTKLKYLARITVVLTIVCFISNVIAIYLDSLPRQKEECNDCESKKTRGALYNITKMGFGLMNLIAGAVFLLKLHQTRSMVEPLQPAQSTTKRINKIAVLVICLELFLNFLPQLTAFILEQTFGITLGSIVGVYNFIGCAIDIFISSVTYTTIFHRRNQANNSNWNEQNEIHDSFFNKSTNSIQLRYK</sequence>
<keyword evidence="1" id="KW-0812">Transmembrane</keyword>
<reference evidence="2" key="1">
    <citation type="submission" date="2022-01" db="EMBL/GenBank/DDBJ databases">
        <title>Genome Sequence Resource for Two Populations of Ditylenchus destructor, the Migratory Endoparasitic Phytonematode.</title>
        <authorList>
            <person name="Zhang H."/>
            <person name="Lin R."/>
            <person name="Xie B."/>
        </authorList>
    </citation>
    <scope>NUCLEOTIDE SEQUENCE</scope>
    <source>
        <strain evidence="2">BazhouSP</strain>
    </source>
</reference>
<evidence type="ECO:0000313" key="2">
    <source>
        <dbReference type="EMBL" id="KAI1699552.1"/>
    </source>
</evidence>
<accession>A0AAD4MN48</accession>
<keyword evidence="1" id="KW-0472">Membrane</keyword>
<keyword evidence="3" id="KW-1185">Reference proteome</keyword>
<evidence type="ECO:0000256" key="1">
    <source>
        <dbReference type="SAM" id="Phobius"/>
    </source>
</evidence>
<feature type="transmembrane region" description="Helical" evidence="1">
    <location>
        <begin position="154"/>
        <end position="179"/>
    </location>
</feature>
<organism evidence="2 3">
    <name type="scientific">Ditylenchus destructor</name>
    <dbReference type="NCBI Taxonomy" id="166010"/>
    <lineage>
        <taxon>Eukaryota</taxon>
        <taxon>Metazoa</taxon>
        <taxon>Ecdysozoa</taxon>
        <taxon>Nematoda</taxon>
        <taxon>Chromadorea</taxon>
        <taxon>Rhabditida</taxon>
        <taxon>Tylenchina</taxon>
        <taxon>Tylenchomorpha</taxon>
        <taxon>Sphaerularioidea</taxon>
        <taxon>Anguinidae</taxon>
        <taxon>Anguininae</taxon>
        <taxon>Ditylenchus</taxon>
    </lineage>
</organism>
<dbReference type="EMBL" id="JAKKPZ010000175">
    <property type="protein sequence ID" value="KAI1699552.1"/>
    <property type="molecule type" value="Genomic_DNA"/>
</dbReference>
<keyword evidence="1" id="KW-1133">Transmembrane helix</keyword>
<feature type="transmembrane region" description="Helical" evidence="1">
    <location>
        <begin position="78"/>
        <end position="101"/>
    </location>
</feature>
<proteinExistence type="predicted"/>